<dbReference type="GO" id="GO:0005737">
    <property type="term" value="C:cytoplasm"/>
    <property type="evidence" value="ECO:0007669"/>
    <property type="project" value="TreeGrafter"/>
</dbReference>
<dbReference type="Pfam" id="PF05348">
    <property type="entry name" value="UMP1"/>
    <property type="match status" value="1"/>
</dbReference>
<dbReference type="AlphaFoldDB" id="A0A0D0EA38"/>
<sequence>MEPSMRIVPPVAPKSASLTAKANTLGLHDTLQYGLRSIAAETKSRGGLENRLARWEETQDNLRLTMMRNLYGVHAPARLLMERQIVVSNPHIPGMGQSNIHLDILMGRDEMLEPADLFLGMEHGPSLSIHSEMEKKLRM</sequence>
<dbReference type="Proteomes" id="UP000054538">
    <property type="component" value="Unassembled WGS sequence"/>
</dbReference>
<evidence type="ECO:0000313" key="3">
    <source>
        <dbReference type="EMBL" id="KIK99934.1"/>
    </source>
</evidence>
<keyword evidence="4" id="KW-1185">Reference proteome</keyword>
<dbReference type="InterPro" id="IPR008012">
    <property type="entry name" value="Ump1"/>
</dbReference>
<evidence type="ECO:0008006" key="5">
    <source>
        <dbReference type="Google" id="ProtNLM"/>
    </source>
</evidence>
<comment type="similarity">
    <text evidence="2">Belongs to the POMP/UMP1 family.</text>
</comment>
<accession>A0A0D0EA38</accession>
<dbReference type="HOGENOM" id="CLU_100687_1_0_1"/>
<keyword evidence="1" id="KW-0143">Chaperone</keyword>
<reference evidence="3 4" key="1">
    <citation type="submission" date="2014-04" db="EMBL/GenBank/DDBJ databases">
        <authorList>
            <consortium name="DOE Joint Genome Institute"/>
            <person name="Kuo A."/>
            <person name="Kohler A."/>
            <person name="Jargeat P."/>
            <person name="Nagy L.G."/>
            <person name="Floudas D."/>
            <person name="Copeland A."/>
            <person name="Barry K.W."/>
            <person name="Cichocki N."/>
            <person name="Veneault-Fourrey C."/>
            <person name="LaButti K."/>
            <person name="Lindquist E.A."/>
            <person name="Lipzen A."/>
            <person name="Lundell T."/>
            <person name="Morin E."/>
            <person name="Murat C."/>
            <person name="Sun H."/>
            <person name="Tunlid A."/>
            <person name="Henrissat B."/>
            <person name="Grigoriev I.V."/>
            <person name="Hibbett D.S."/>
            <person name="Martin F."/>
            <person name="Nordberg H.P."/>
            <person name="Cantor M.N."/>
            <person name="Hua S.X."/>
        </authorList>
    </citation>
    <scope>NUCLEOTIDE SEQUENCE [LARGE SCALE GENOMIC DNA]</scope>
    <source>
        <strain evidence="3 4">Ve08.2h10</strain>
    </source>
</reference>
<dbReference type="OrthoDB" id="15001at2759"/>
<dbReference type="STRING" id="930991.A0A0D0EA38"/>
<name>A0A0D0EA38_9AGAM</name>
<dbReference type="PANTHER" id="PTHR12828">
    <property type="entry name" value="PROTEASOME MATURATION PROTEIN UMP1"/>
    <property type="match status" value="1"/>
</dbReference>
<dbReference type="GO" id="GO:0005634">
    <property type="term" value="C:nucleus"/>
    <property type="evidence" value="ECO:0007669"/>
    <property type="project" value="TreeGrafter"/>
</dbReference>
<dbReference type="PANTHER" id="PTHR12828:SF3">
    <property type="entry name" value="PROTEASOME MATURATION PROTEIN"/>
    <property type="match status" value="1"/>
</dbReference>
<organism evidence="3 4">
    <name type="scientific">Paxillus rubicundulus Ve08.2h10</name>
    <dbReference type="NCBI Taxonomy" id="930991"/>
    <lineage>
        <taxon>Eukaryota</taxon>
        <taxon>Fungi</taxon>
        <taxon>Dikarya</taxon>
        <taxon>Basidiomycota</taxon>
        <taxon>Agaricomycotina</taxon>
        <taxon>Agaricomycetes</taxon>
        <taxon>Agaricomycetidae</taxon>
        <taxon>Boletales</taxon>
        <taxon>Paxilineae</taxon>
        <taxon>Paxillaceae</taxon>
        <taxon>Paxillus</taxon>
    </lineage>
</organism>
<evidence type="ECO:0000256" key="2">
    <source>
        <dbReference type="ARBA" id="ARBA00043974"/>
    </source>
</evidence>
<dbReference type="FunCoup" id="A0A0D0EA38">
    <property type="interactions" value="348"/>
</dbReference>
<dbReference type="EMBL" id="KN824846">
    <property type="protein sequence ID" value="KIK99934.1"/>
    <property type="molecule type" value="Genomic_DNA"/>
</dbReference>
<evidence type="ECO:0000313" key="4">
    <source>
        <dbReference type="Proteomes" id="UP000054538"/>
    </source>
</evidence>
<dbReference type="InParanoid" id="A0A0D0EA38"/>
<evidence type="ECO:0000256" key="1">
    <source>
        <dbReference type="ARBA" id="ARBA00023186"/>
    </source>
</evidence>
<protein>
    <recommendedName>
        <fullName evidence="5">Proteasome maturation factor UMP1</fullName>
    </recommendedName>
</protein>
<proteinExistence type="inferred from homology"/>
<gene>
    <name evidence="3" type="ORF">PAXRUDRAFT_822210</name>
</gene>
<reference evidence="4" key="2">
    <citation type="submission" date="2015-01" db="EMBL/GenBank/DDBJ databases">
        <title>Evolutionary Origins and Diversification of the Mycorrhizal Mutualists.</title>
        <authorList>
            <consortium name="DOE Joint Genome Institute"/>
            <consortium name="Mycorrhizal Genomics Consortium"/>
            <person name="Kohler A."/>
            <person name="Kuo A."/>
            <person name="Nagy L.G."/>
            <person name="Floudas D."/>
            <person name="Copeland A."/>
            <person name="Barry K.W."/>
            <person name="Cichocki N."/>
            <person name="Veneault-Fourrey C."/>
            <person name="LaButti K."/>
            <person name="Lindquist E.A."/>
            <person name="Lipzen A."/>
            <person name="Lundell T."/>
            <person name="Morin E."/>
            <person name="Murat C."/>
            <person name="Riley R."/>
            <person name="Ohm R."/>
            <person name="Sun H."/>
            <person name="Tunlid A."/>
            <person name="Henrissat B."/>
            <person name="Grigoriev I.V."/>
            <person name="Hibbett D.S."/>
            <person name="Martin F."/>
        </authorList>
    </citation>
    <scope>NUCLEOTIDE SEQUENCE [LARGE SCALE GENOMIC DNA]</scope>
    <source>
        <strain evidence="4">Ve08.2h10</strain>
    </source>
</reference>
<dbReference type="GO" id="GO:0043248">
    <property type="term" value="P:proteasome assembly"/>
    <property type="evidence" value="ECO:0007669"/>
    <property type="project" value="InterPro"/>
</dbReference>